<keyword evidence="2 6" id="KW-0732">Signal</keyword>
<dbReference type="EMBL" id="JACHHZ010000007">
    <property type="protein sequence ID" value="MBB6096328.1"/>
    <property type="molecule type" value="Genomic_DNA"/>
</dbReference>
<organism evidence="7 8">
    <name type="scientific">Povalibacter uvarum</name>
    <dbReference type="NCBI Taxonomy" id="732238"/>
    <lineage>
        <taxon>Bacteria</taxon>
        <taxon>Pseudomonadati</taxon>
        <taxon>Pseudomonadota</taxon>
        <taxon>Gammaproteobacteria</taxon>
        <taxon>Steroidobacterales</taxon>
        <taxon>Steroidobacteraceae</taxon>
        <taxon>Povalibacter</taxon>
    </lineage>
</organism>
<evidence type="ECO:0000256" key="2">
    <source>
        <dbReference type="ARBA" id="ARBA00022729"/>
    </source>
</evidence>
<keyword evidence="3" id="KW-0472">Membrane</keyword>
<feature type="chain" id="PRO_5032786740" description="LppP/LprE family lipoprotein" evidence="6">
    <location>
        <begin position="22"/>
        <end position="190"/>
    </location>
</feature>
<feature type="signal peptide" evidence="6">
    <location>
        <begin position="1"/>
        <end position="21"/>
    </location>
</feature>
<name>A0A841HWP0_9GAMM</name>
<accession>A0A841HWP0</accession>
<keyword evidence="4" id="KW-0564">Palmitate</keyword>
<gene>
    <name evidence="7" type="ORF">HNQ60_005250</name>
</gene>
<dbReference type="Pfam" id="PF14041">
    <property type="entry name" value="Lipoprotein_21"/>
    <property type="match status" value="1"/>
</dbReference>
<evidence type="ECO:0000256" key="6">
    <source>
        <dbReference type="SAM" id="SignalP"/>
    </source>
</evidence>
<reference evidence="7 8" key="1">
    <citation type="submission" date="2020-08" db="EMBL/GenBank/DDBJ databases">
        <title>Genomic Encyclopedia of Type Strains, Phase IV (KMG-IV): sequencing the most valuable type-strain genomes for metagenomic binning, comparative biology and taxonomic classification.</title>
        <authorList>
            <person name="Goeker M."/>
        </authorList>
    </citation>
    <scope>NUCLEOTIDE SEQUENCE [LARGE SCALE GENOMIC DNA]</scope>
    <source>
        <strain evidence="7 8">DSM 26723</strain>
    </source>
</reference>
<evidence type="ECO:0000313" key="7">
    <source>
        <dbReference type="EMBL" id="MBB6096328.1"/>
    </source>
</evidence>
<comment type="caution">
    <text evidence="7">The sequence shown here is derived from an EMBL/GenBank/DDBJ whole genome shotgun (WGS) entry which is preliminary data.</text>
</comment>
<evidence type="ECO:0000256" key="3">
    <source>
        <dbReference type="ARBA" id="ARBA00023136"/>
    </source>
</evidence>
<evidence type="ECO:0000256" key="1">
    <source>
        <dbReference type="ARBA" id="ARBA00022475"/>
    </source>
</evidence>
<dbReference type="RefSeq" id="WP_184335713.1">
    <property type="nucleotide sequence ID" value="NZ_JACHHZ010000007.1"/>
</dbReference>
<proteinExistence type="predicted"/>
<evidence type="ECO:0000256" key="4">
    <source>
        <dbReference type="ARBA" id="ARBA00023139"/>
    </source>
</evidence>
<evidence type="ECO:0000256" key="5">
    <source>
        <dbReference type="ARBA" id="ARBA00023288"/>
    </source>
</evidence>
<dbReference type="InterPro" id="IPR025971">
    <property type="entry name" value="LppP/LprE"/>
</dbReference>
<evidence type="ECO:0008006" key="9">
    <source>
        <dbReference type="Google" id="ProtNLM"/>
    </source>
</evidence>
<protein>
    <recommendedName>
        <fullName evidence="9">LppP/LprE family lipoprotein</fullName>
    </recommendedName>
</protein>
<keyword evidence="5" id="KW-0449">Lipoprotein</keyword>
<dbReference type="AlphaFoldDB" id="A0A841HWP0"/>
<keyword evidence="8" id="KW-1185">Reference proteome</keyword>
<evidence type="ECO:0000313" key="8">
    <source>
        <dbReference type="Proteomes" id="UP000588068"/>
    </source>
</evidence>
<dbReference type="Proteomes" id="UP000588068">
    <property type="component" value="Unassembled WGS sequence"/>
</dbReference>
<sequence>MIRTLPILVAPSILLWSCVCAGEANWLDDLNPANWNKPGMTIPAAPVNQRDTVLACEGYTRPPQFLEDRNVRERGWNLMGPYQGGWNVLVIAAAAGYDGMCRPLQYQYFVFVRGAFAGTLSPGLMDSRTDGALNKVSFHSSGENLDAQYLRYTQSDALCCPSRTVSVVFEIDRVNRLVRPKVATTSPNRP</sequence>
<keyword evidence="1" id="KW-1003">Cell membrane</keyword>